<proteinExistence type="predicted"/>
<feature type="region of interest" description="Disordered" evidence="1">
    <location>
        <begin position="1302"/>
        <end position="1331"/>
    </location>
</feature>
<feature type="compositionally biased region" description="Basic residues" evidence="1">
    <location>
        <begin position="203"/>
        <end position="214"/>
    </location>
</feature>
<organism evidence="2 3">
    <name type="scientific">Blattamonas nauphoetae</name>
    <dbReference type="NCBI Taxonomy" id="2049346"/>
    <lineage>
        <taxon>Eukaryota</taxon>
        <taxon>Metamonada</taxon>
        <taxon>Preaxostyla</taxon>
        <taxon>Oxymonadida</taxon>
        <taxon>Blattamonas</taxon>
    </lineage>
</organism>
<sequence length="1408" mass="158462">MTTLNSQTIDDESDFISVDNPEIQDAVDTVLSEFDDTFNLGDSSANHGMDETADDIEQRIRQELISELDAIERAFKGRPLSGGHGKRLVIPSTNYSNVLDDYLGQSSTTEDQENTNRESDSKIVKSEEETAESIVEPTDDSRLIASLSQITVPPIVKGQFDVYSMITVLSKPENEKNVQNVEQTLSQLKRRFTQPVNPTTAPKQKHPGRPSKLHLHGDERNRSHRKRSRTFDAFHEFSTNSDTADIDRSMQRTTFPMYHPKIFPVVIRYQAQTTKPIHMSCSFYQNDLVGMYGPSDVDPDTDNTEPPALPITQKGLWDRMVMLHHPKTQVDTYHTPLPIAPNAARIQPRQHRPEPKPSSMAQRAPRRSHRPSVVAVVAQPPPPPRVHPSLLQKSNGVFIGASHLYPTDSVSLRKERQIVPLSSHLRKKRETVMQAELERVGTTHIRIQSNISLYPHGTTHIPPSVSTVDIVPGFYSSLTPFHNSTPTPKKQLFFQPEPKFCSIQPPAKPTSDKLTCIPFTPLGPSNYLLGFSFSEDNYNPLLFYHPFFTSLQPTHFSLVTRQLQSYREEIERLQMVNSPFRYNFNTNPNAKLAYHPPEAQAMQEFTVTYHQQTSKIEKPTSPEDSSREDSPLESSSESESSSNSATLNDKPKPVQRGRPKKPGRHPLSEKGRPVLGIGRKHSKAKPHPSIPKLPPHLLLPQTDPAATSRAIEFTTWDHALRTFEIVMSQTPNIVTPVMNYLPRVYDFTDVTQPPQRQLSTSNIAHSMFPFSNPLAGYRERGAAETALFISSHIPVYERTSAQLLNTAMASFLEHSATRFNPLQTIVFPSHLIPHKSDPTRKYYKSSERLLPFFVVRSAVNCLKQKLSNLTLSKEDRKTPETFTSLAPFVQEELMELVGNPECYLHTFVIGESCKGKETIRVSDVDAITYYFQGQLKEQLDQNYSSFTALIGEMTKRAAINKEYNRQFIKDRVSIDIFKTELIHHKKKYHSFDLTKPTPLPARFPYPLLNILAIIAHTDSEQSVQTRVSILTVDGKPLFDKPPHHDSGDSSPLPYSLPTLSSVLAQSNLPPSFFQILNNLPLSIQIFGPGERYLFNQLNQIWDDSVVEIEQLTLLDEDRKAVDFSNSTPNLFSSVRLLSPSPAPESSTQTQSSIPPSDANFPNNIKTPLSPILSSNEPANSSVPFTHALSPFHVDPPVLNFSLRPSNIVESLLYAEIMHHNMSAHTPVKPTHYTGSYLVPSEDRTHFIPVETITTFLTTTNHGHEHTGSKHPLTLYAPSKSFSRFVYDDDTLFTDTVFVDLKTTPPEEGPPSLSSRHSTRQPTTSADSSGTLSTTPVLTLWESLLRFLSLPGDAIPTACDNPPVQYADLTLMELETEFQTEFSRCWDSVTEQAKLISERDQLIFESFAE</sequence>
<feature type="region of interest" description="Disordered" evidence="1">
    <location>
        <begin position="105"/>
        <end position="135"/>
    </location>
</feature>
<protein>
    <submittedName>
        <fullName evidence="2">Uncharacterized protein</fullName>
    </submittedName>
</protein>
<reference evidence="2 3" key="1">
    <citation type="journal article" date="2022" name="bioRxiv">
        <title>Genomics of Preaxostyla Flagellates Illuminates Evolutionary Transitions and the Path Towards Mitochondrial Loss.</title>
        <authorList>
            <person name="Novak L.V.F."/>
            <person name="Treitli S.C."/>
            <person name="Pyrih J."/>
            <person name="Halakuc P."/>
            <person name="Pipaliya S.V."/>
            <person name="Vacek V."/>
            <person name="Brzon O."/>
            <person name="Soukal P."/>
            <person name="Eme L."/>
            <person name="Dacks J.B."/>
            <person name="Karnkowska A."/>
            <person name="Elias M."/>
            <person name="Hampl V."/>
        </authorList>
    </citation>
    <scope>NUCLEOTIDE SEQUENCE [LARGE SCALE GENOMIC DNA]</scope>
    <source>
        <strain evidence="2">NAU3</strain>
        <tissue evidence="2">Gut</tissue>
    </source>
</reference>
<evidence type="ECO:0000313" key="2">
    <source>
        <dbReference type="EMBL" id="KAK2959253.1"/>
    </source>
</evidence>
<feature type="region of interest" description="Disordered" evidence="1">
    <location>
        <begin position="1135"/>
        <end position="1176"/>
    </location>
</feature>
<feature type="compositionally biased region" description="Polar residues" evidence="1">
    <location>
        <begin position="1159"/>
        <end position="1176"/>
    </location>
</feature>
<feature type="region of interest" description="Disordered" evidence="1">
    <location>
        <begin position="344"/>
        <end position="389"/>
    </location>
</feature>
<gene>
    <name evidence="2" type="ORF">BLNAU_5811</name>
</gene>
<dbReference type="EMBL" id="JARBJD010000031">
    <property type="protein sequence ID" value="KAK2959253.1"/>
    <property type="molecule type" value="Genomic_DNA"/>
</dbReference>
<feature type="region of interest" description="Disordered" evidence="1">
    <location>
        <begin position="609"/>
        <end position="696"/>
    </location>
</feature>
<feature type="compositionally biased region" description="Low complexity" evidence="1">
    <location>
        <begin position="1145"/>
        <end position="1156"/>
    </location>
</feature>
<feature type="compositionally biased region" description="Low complexity" evidence="1">
    <location>
        <begin position="632"/>
        <end position="644"/>
    </location>
</feature>
<evidence type="ECO:0000256" key="1">
    <source>
        <dbReference type="SAM" id="MobiDB-lite"/>
    </source>
</evidence>
<feature type="region of interest" description="Disordered" evidence="1">
    <location>
        <begin position="193"/>
        <end position="228"/>
    </location>
</feature>
<feature type="compositionally biased region" description="Basic residues" evidence="1">
    <location>
        <begin position="653"/>
        <end position="664"/>
    </location>
</feature>
<comment type="caution">
    <text evidence="2">The sequence shown here is derived from an EMBL/GenBank/DDBJ whole genome shotgun (WGS) entry which is preliminary data.</text>
</comment>
<evidence type="ECO:0000313" key="3">
    <source>
        <dbReference type="Proteomes" id="UP001281761"/>
    </source>
</evidence>
<dbReference type="Proteomes" id="UP001281761">
    <property type="component" value="Unassembled WGS sequence"/>
</dbReference>
<feature type="compositionally biased region" description="Polar residues" evidence="1">
    <location>
        <begin position="1311"/>
        <end position="1331"/>
    </location>
</feature>
<feature type="compositionally biased region" description="Basic and acidic residues" evidence="1">
    <location>
        <begin position="615"/>
        <end position="630"/>
    </location>
</feature>
<name>A0ABQ9Y6A2_9EUKA</name>
<accession>A0ABQ9Y6A2</accession>
<keyword evidence="3" id="KW-1185">Reference proteome</keyword>
<feature type="compositionally biased region" description="Basic and acidic residues" evidence="1">
    <location>
        <begin position="114"/>
        <end position="128"/>
    </location>
</feature>